<dbReference type="Proteomes" id="UP000545074">
    <property type="component" value="Unassembled WGS sequence"/>
</dbReference>
<dbReference type="RefSeq" id="WP_182389706.1">
    <property type="nucleotide sequence ID" value="NZ_JACGCX010000009.1"/>
</dbReference>
<feature type="transmembrane region" description="Helical" evidence="1">
    <location>
        <begin position="35"/>
        <end position="58"/>
    </location>
</feature>
<gene>
    <name evidence="2" type="ORF">H4C80_15310</name>
</gene>
<dbReference type="EMBL" id="JACGCX010000009">
    <property type="protein sequence ID" value="MBA6098490.1"/>
    <property type="molecule type" value="Genomic_DNA"/>
</dbReference>
<organism evidence="2 3">
    <name type="scientific">Pseudomonas juntendi</name>
    <dbReference type="NCBI Taxonomy" id="2666183"/>
    <lineage>
        <taxon>Bacteria</taxon>
        <taxon>Pseudomonadati</taxon>
        <taxon>Pseudomonadota</taxon>
        <taxon>Gammaproteobacteria</taxon>
        <taxon>Pseudomonadales</taxon>
        <taxon>Pseudomonadaceae</taxon>
        <taxon>Pseudomonas</taxon>
    </lineage>
</organism>
<comment type="caution">
    <text evidence="2">The sequence shown here is derived from an EMBL/GenBank/DDBJ whole genome shotgun (WGS) entry which is preliminary data.</text>
</comment>
<sequence>MLQIRKYTPILGWSGERVAKDYAKSLAGPGSVGSIVLLLPVTQLVGLLFAIALGLIAYRRGIPFRRIEPELAQRTPILRRLFLFATASQFLIVSTIFCCIALGVTEWHGWLEQRSAMLELLMSIFSYPRSLPISLKNKV</sequence>
<proteinExistence type="predicted"/>
<dbReference type="AlphaFoldDB" id="A0A7W2KHB2"/>
<name>A0A7W2KHB2_9PSED</name>
<keyword evidence="1" id="KW-0472">Membrane</keyword>
<evidence type="ECO:0000256" key="1">
    <source>
        <dbReference type="SAM" id="Phobius"/>
    </source>
</evidence>
<keyword evidence="1" id="KW-0812">Transmembrane</keyword>
<reference evidence="2 3" key="1">
    <citation type="submission" date="2020-07" db="EMBL/GenBank/DDBJ databases">
        <title>Diversity of carbapenemase encoding genes among Pseudomonas putida group clinical isolates in a tertiary Brazilian hospital.</title>
        <authorList>
            <person name="Alberto-Lei F."/>
            <person name="Nodari C.S."/>
            <person name="Streling A.P."/>
            <person name="Paulino J.T."/>
            <person name="Bessa-Neto F.O."/>
            <person name="Cayo R."/>
            <person name="Gales A.C."/>
        </authorList>
    </citation>
    <scope>NUCLEOTIDE SEQUENCE [LARGE SCALE GENOMIC DNA]</scope>
    <source>
        <strain evidence="2 3">12815</strain>
    </source>
</reference>
<evidence type="ECO:0000313" key="3">
    <source>
        <dbReference type="Proteomes" id="UP000545074"/>
    </source>
</evidence>
<protein>
    <submittedName>
        <fullName evidence="2">Uncharacterized protein</fullName>
    </submittedName>
</protein>
<evidence type="ECO:0000313" key="2">
    <source>
        <dbReference type="EMBL" id="MBA6098490.1"/>
    </source>
</evidence>
<accession>A0A7W2KHB2</accession>
<feature type="transmembrane region" description="Helical" evidence="1">
    <location>
        <begin position="81"/>
        <end position="104"/>
    </location>
</feature>
<keyword evidence="1" id="KW-1133">Transmembrane helix</keyword>